<accession>A0AAE3SEW3</accession>
<comment type="similarity">
    <text evidence="1">Belongs to the NodU/CmcH family.</text>
</comment>
<dbReference type="Pfam" id="PF16861">
    <property type="entry name" value="Carbam_trans_C"/>
    <property type="match status" value="1"/>
</dbReference>
<comment type="caution">
    <text evidence="4">The sequence shown here is derived from an EMBL/GenBank/DDBJ whole genome shotgun (WGS) entry which is preliminary data.</text>
</comment>
<dbReference type="CDD" id="cd24033">
    <property type="entry name" value="ASKHA_NBD_NodU_CmcH-like_N"/>
    <property type="match status" value="1"/>
</dbReference>
<evidence type="ECO:0000259" key="2">
    <source>
        <dbReference type="Pfam" id="PF02543"/>
    </source>
</evidence>
<dbReference type="RefSeq" id="WP_301190390.1">
    <property type="nucleotide sequence ID" value="NZ_JAPDPJ010000019.1"/>
</dbReference>
<dbReference type="Pfam" id="PF02543">
    <property type="entry name" value="Carbam_trans_N"/>
    <property type="match status" value="1"/>
</dbReference>
<dbReference type="InterPro" id="IPR038152">
    <property type="entry name" value="Carbam_trans_C_sf"/>
</dbReference>
<keyword evidence="5" id="KW-1185">Reference proteome</keyword>
<evidence type="ECO:0008006" key="6">
    <source>
        <dbReference type="Google" id="ProtNLM"/>
    </source>
</evidence>
<dbReference type="GO" id="GO:0003824">
    <property type="term" value="F:catalytic activity"/>
    <property type="evidence" value="ECO:0007669"/>
    <property type="project" value="InterPro"/>
</dbReference>
<feature type="domain" description="Carbamoyltransferase" evidence="2">
    <location>
        <begin position="125"/>
        <end position="339"/>
    </location>
</feature>
<dbReference type="Proteomes" id="UP001209229">
    <property type="component" value="Unassembled WGS sequence"/>
</dbReference>
<evidence type="ECO:0000256" key="1">
    <source>
        <dbReference type="ARBA" id="ARBA00006129"/>
    </source>
</evidence>
<dbReference type="InterPro" id="IPR003696">
    <property type="entry name" value="Carbtransf_dom"/>
</dbReference>
<feature type="domain" description="Carbamoyltransferase C-terminal" evidence="3">
    <location>
        <begin position="377"/>
        <end position="545"/>
    </location>
</feature>
<name>A0AAE3SEW3_9BACT</name>
<dbReference type="PANTHER" id="PTHR34847">
    <property type="entry name" value="NODULATION PROTEIN U"/>
    <property type="match status" value="1"/>
</dbReference>
<dbReference type="Gene3D" id="3.30.420.40">
    <property type="match status" value="2"/>
</dbReference>
<dbReference type="Gene3D" id="3.90.870.20">
    <property type="entry name" value="Carbamoyltransferase, C-terminal domain"/>
    <property type="match status" value="1"/>
</dbReference>
<reference evidence="4" key="1">
    <citation type="submission" date="2022-10" db="EMBL/GenBank/DDBJ databases">
        <authorList>
            <person name="Yu W.X."/>
        </authorList>
    </citation>
    <scope>NUCLEOTIDE SEQUENCE</scope>
    <source>
        <strain evidence="4">AAT</strain>
    </source>
</reference>
<protein>
    <recommendedName>
        <fullName evidence="6">Carbamoyltransferase</fullName>
    </recommendedName>
</protein>
<dbReference type="InterPro" id="IPR031730">
    <property type="entry name" value="Carbam_trans_C"/>
</dbReference>
<dbReference type="AlphaFoldDB" id="A0AAE3SEW3"/>
<evidence type="ECO:0000313" key="5">
    <source>
        <dbReference type="Proteomes" id="UP001209229"/>
    </source>
</evidence>
<dbReference type="EMBL" id="JAPDPJ010000019">
    <property type="protein sequence ID" value="MCW3786825.1"/>
    <property type="molecule type" value="Genomic_DNA"/>
</dbReference>
<evidence type="ECO:0000259" key="3">
    <source>
        <dbReference type="Pfam" id="PF16861"/>
    </source>
</evidence>
<organism evidence="4 5">
    <name type="scientific">Plebeiibacterium sediminum</name>
    <dbReference type="NCBI Taxonomy" id="2992112"/>
    <lineage>
        <taxon>Bacteria</taxon>
        <taxon>Pseudomonadati</taxon>
        <taxon>Bacteroidota</taxon>
        <taxon>Bacteroidia</taxon>
        <taxon>Marinilabiliales</taxon>
        <taxon>Marinilabiliaceae</taxon>
        <taxon>Plebeiibacterium</taxon>
    </lineage>
</organism>
<gene>
    <name evidence="4" type="ORF">OM075_10125</name>
</gene>
<sequence>MMDVSKPTLAIYAIQDRLNSETPYFVHDHAITLIHQGRVLKHLTFERKSRKKHDNKLHESLYQVLKEEKLLAPDDFDLVFPDNVVGRAMISSCGKLRYEGPLNQELFPLIEKGRCWWLDHERSGYSINHELAHISSCLPFYGDFNENSLLIHFDGGGSLSNFSAWHYVNGKLQNLEFHWDYKYLSSFFNANALVFGIIGAKYNQQNSVPGKMMGLASYGRYSIEMEEWLVANDYFSDLWGKKSDFYGKARQAFNWNESKLETEDPFLHNIVATLQHIFIRELLNVLHRLQKHTGANYLYYSGGSALNIVANTTILNSGLFKDVFIPPCTEDSGLSLGAAAFVEWQKHGKLAIHSPYLNNWQIEEYQNVSLEEIDAIADLIFQGKVVGICNGYGEAGPRALGNRSIVALANDKELANRVSIYHKGREWYRPVAPIMLEENAKYFTGLKEMHHLSDLMLLDFDISKDRALEINGVVHIDGTARVQTVRNEAQNKFMFHLLTCLHNKYGVKALINTSFNKRGEPIVHTKQDAVNSAKNMCLDAVVLNGKLKLL</sequence>
<evidence type="ECO:0000313" key="4">
    <source>
        <dbReference type="EMBL" id="MCW3786825.1"/>
    </source>
</evidence>
<proteinExistence type="inferred from homology"/>
<dbReference type="InterPro" id="IPR051338">
    <property type="entry name" value="NodU/CmcH_Carbamoyltrnsfr"/>
</dbReference>
<dbReference type="PANTHER" id="PTHR34847:SF1">
    <property type="entry name" value="NODULATION PROTEIN U"/>
    <property type="match status" value="1"/>
</dbReference>